<evidence type="ECO:0000313" key="1">
    <source>
        <dbReference type="Proteomes" id="UP000887569"/>
    </source>
</evidence>
<protein>
    <submittedName>
        <fullName evidence="2">Uncharacterized protein</fullName>
    </submittedName>
</protein>
<dbReference type="WBParaSite" id="PgE085_g001_t01">
    <property type="protein sequence ID" value="PgE085_g001_t01"/>
    <property type="gene ID" value="PgE085_g001"/>
</dbReference>
<proteinExistence type="predicted"/>
<dbReference type="AlphaFoldDB" id="A0A915A4M5"/>
<reference evidence="2" key="1">
    <citation type="submission" date="2022-11" db="UniProtKB">
        <authorList>
            <consortium name="WormBaseParasite"/>
        </authorList>
    </citation>
    <scope>IDENTIFICATION</scope>
</reference>
<name>A0A915A4M5_PARUN</name>
<sequence length="89" mass="10416">LHTNEGMVYVDLYVVEWHLLDSGLAKYLYTASTHKKIASWSTYQRHPFLLKYGVPSMEITFERSRQTKTTYFTELLVSLIFMVGCEICD</sequence>
<organism evidence="1 2">
    <name type="scientific">Parascaris univalens</name>
    <name type="common">Nematode worm</name>
    <dbReference type="NCBI Taxonomy" id="6257"/>
    <lineage>
        <taxon>Eukaryota</taxon>
        <taxon>Metazoa</taxon>
        <taxon>Ecdysozoa</taxon>
        <taxon>Nematoda</taxon>
        <taxon>Chromadorea</taxon>
        <taxon>Rhabditida</taxon>
        <taxon>Spirurina</taxon>
        <taxon>Ascaridomorpha</taxon>
        <taxon>Ascaridoidea</taxon>
        <taxon>Ascarididae</taxon>
        <taxon>Parascaris</taxon>
    </lineage>
</organism>
<evidence type="ECO:0000313" key="2">
    <source>
        <dbReference type="WBParaSite" id="PgE085_g001_t01"/>
    </source>
</evidence>
<dbReference type="Proteomes" id="UP000887569">
    <property type="component" value="Unplaced"/>
</dbReference>
<accession>A0A915A4M5</accession>
<keyword evidence="1" id="KW-1185">Reference proteome</keyword>